<dbReference type="InterPro" id="IPR004276">
    <property type="entry name" value="GlycoTrans_28_N"/>
</dbReference>
<comment type="caution">
    <text evidence="5">The sequence shown here is derived from an EMBL/GenBank/DDBJ whole genome shotgun (WGS) entry which is preliminary data.</text>
</comment>
<gene>
    <name evidence="5" type="ORF">AB1Y20_004221</name>
</gene>
<dbReference type="GO" id="GO:0005975">
    <property type="term" value="P:carbohydrate metabolic process"/>
    <property type="evidence" value="ECO:0007669"/>
    <property type="project" value="InterPro"/>
</dbReference>
<dbReference type="PANTHER" id="PTHR48050:SF13">
    <property type="entry name" value="STEROL 3-BETA-GLUCOSYLTRANSFERASE UGT80A2"/>
    <property type="match status" value="1"/>
</dbReference>
<dbReference type="PANTHER" id="PTHR48050">
    <property type="entry name" value="STEROL 3-BETA-GLUCOSYLTRANSFERASE"/>
    <property type="match status" value="1"/>
</dbReference>
<dbReference type="InterPro" id="IPR002213">
    <property type="entry name" value="UDP_glucos_trans"/>
</dbReference>
<dbReference type="Gene3D" id="3.40.50.2000">
    <property type="entry name" value="Glycogen Phosphorylase B"/>
    <property type="match status" value="2"/>
</dbReference>
<organism evidence="5 6">
    <name type="scientific">Prymnesium parvum</name>
    <name type="common">Toxic golden alga</name>
    <dbReference type="NCBI Taxonomy" id="97485"/>
    <lineage>
        <taxon>Eukaryota</taxon>
        <taxon>Haptista</taxon>
        <taxon>Haptophyta</taxon>
        <taxon>Prymnesiophyceae</taxon>
        <taxon>Prymnesiales</taxon>
        <taxon>Prymnesiaceae</taxon>
        <taxon>Prymnesium</taxon>
    </lineage>
</organism>
<dbReference type="SUPFAM" id="SSF53756">
    <property type="entry name" value="UDP-Glycosyltransferase/glycogen phosphorylase"/>
    <property type="match status" value="1"/>
</dbReference>
<evidence type="ECO:0000259" key="3">
    <source>
        <dbReference type="Pfam" id="PF03033"/>
    </source>
</evidence>
<keyword evidence="6" id="KW-1185">Reference proteome</keyword>
<feature type="domain" description="Glycosyltransferase family 28 N-terminal" evidence="3">
    <location>
        <begin position="35"/>
        <end position="149"/>
    </location>
</feature>
<feature type="domain" description="Erythromycin biosynthesis protein CIII-like C-terminal" evidence="4">
    <location>
        <begin position="370"/>
        <end position="470"/>
    </location>
</feature>
<accession>A0AB34J9M9</accession>
<dbReference type="Pfam" id="PF03033">
    <property type="entry name" value="Glyco_transf_28"/>
    <property type="match status" value="1"/>
</dbReference>
<name>A0AB34J9M9_PRYPA</name>
<evidence type="ECO:0000256" key="2">
    <source>
        <dbReference type="SAM" id="MobiDB-lite"/>
    </source>
</evidence>
<evidence type="ECO:0000313" key="6">
    <source>
        <dbReference type="Proteomes" id="UP001515480"/>
    </source>
</evidence>
<evidence type="ECO:0000256" key="1">
    <source>
        <dbReference type="ARBA" id="ARBA00022679"/>
    </source>
</evidence>
<dbReference type="Pfam" id="PF06722">
    <property type="entry name" value="EryCIII-like_C"/>
    <property type="match status" value="1"/>
</dbReference>
<dbReference type="AlphaFoldDB" id="A0AB34J9M9"/>
<evidence type="ECO:0000259" key="4">
    <source>
        <dbReference type="Pfam" id="PF06722"/>
    </source>
</evidence>
<dbReference type="InterPro" id="IPR010610">
    <property type="entry name" value="EryCIII-like_C"/>
</dbReference>
<feature type="region of interest" description="Disordered" evidence="2">
    <location>
        <begin position="1"/>
        <end position="26"/>
    </location>
</feature>
<dbReference type="GO" id="GO:0016906">
    <property type="term" value="F:sterol 3-beta-glucosyltransferase activity"/>
    <property type="evidence" value="ECO:0007669"/>
    <property type="project" value="UniProtKB-ARBA"/>
</dbReference>
<protein>
    <recommendedName>
        <fullName evidence="7">Glycosyltransferase family 28 N-terminal domain-containing protein</fullName>
    </recommendedName>
</protein>
<evidence type="ECO:0000313" key="5">
    <source>
        <dbReference type="EMBL" id="KAL1515160.1"/>
    </source>
</evidence>
<dbReference type="CDD" id="cd03784">
    <property type="entry name" value="GT1_Gtf-like"/>
    <property type="match status" value="1"/>
</dbReference>
<dbReference type="InterPro" id="IPR050426">
    <property type="entry name" value="Glycosyltransferase_28"/>
</dbReference>
<sequence length="511" mass="55461">MASASRSEASPPLNRPLLTSPHYGHPETGPECEQIWIMGMGSRGDAQPLVALAMGLKRANIDVLVLCNEDHAAFVQAQGVAFESIYDSYKLWSSDPEYEEAMAKGDTAKVLRYVGKFSEANLGKWVVKLDEMLRVRKPRLLLYTYGVMCLAAMAAIRHGVNVLPTNLQVYMTPNADAPPAGMPRLPCKLNGCWARYVLPLVIWNLIAKREGKIIERTLGPGTNPYDTLGFNDFKMEMRVDPEVKHPYLIGMSPLVRKYYPTTGLPRQMLVTGSWIIASKSQVGASDFGGKETMNQLERFLAKGPAVYIGWGSMLCQSDSFMSAMAVGAVKHARVRAIILAGSRSGGLSLEALKEDAAAIEKGLVAYAEEHVLFVRAAPHEWLFPQCSCIVHHGGAGTTAASLRSGSPTIVTPIFGDQPENGAWVSSLGLFGDRPLRELSAEELGEMIIRATTDAGIKAKAEAIRAEMIQEDGVGAAVKFLKEHLELVRKDPLAPAARGLHMSGKSVKSGKS</sequence>
<reference evidence="5 6" key="1">
    <citation type="journal article" date="2024" name="Science">
        <title>Giant polyketide synthase enzymes in the biosynthesis of giant marine polyether toxins.</title>
        <authorList>
            <person name="Fallon T.R."/>
            <person name="Shende V.V."/>
            <person name="Wierzbicki I.H."/>
            <person name="Pendleton A.L."/>
            <person name="Watervoot N.F."/>
            <person name="Auber R.P."/>
            <person name="Gonzalez D.J."/>
            <person name="Wisecaver J.H."/>
            <person name="Moore B.S."/>
        </authorList>
    </citation>
    <scope>NUCLEOTIDE SEQUENCE [LARGE SCALE GENOMIC DNA]</scope>
    <source>
        <strain evidence="5 6">12B1</strain>
    </source>
</reference>
<dbReference type="Proteomes" id="UP001515480">
    <property type="component" value="Unassembled WGS sequence"/>
</dbReference>
<dbReference type="EMBL" id="JBGBPQ010000012">
    <property type="protein sequence ID" value="KAL1515160.1"/>
    <property type="molecule type" value="Genomic_DNA"/>
</dbReference>
<keyword evidence="1" id="KW-0808">Transferase</keyword>
<evidence type="ECO:0008006" key="7">
    <source>
        <dbReference type="Google" id="ProtNLM"/>
    </source>
</evidence>
<proteinExistence type="predicted"/>
<dbReference type="FunFam" id="3.40.50.2000:FF:000009">
    <property type="entry name" value="Sterol 3-beta-glucosyltransferase UGT80A2"/>
    <property type="match status" value="1"/>
</dbReference>